<sequence>MTSVTMTIPPSVTHQLTLTSFKVFVFIISQNNTQLNESMALSYLSEGEAPRDFKVSSTESDGHYTKCLLCYTVKRNFYCQDCIKAGSFVHTSMPYSDRFSEKQAKLLRLKANRKHVLDRCEKLLSGKIKQDNLLTEAKQSRDRLDLLRLAIEQRRNNIDEKRKALMELKQYNHDLSMKLPRYQKRVSLLGKHAQDQRIQLQNKMSAYGEQADQLAALRRSRIRQLIKYIFPVYISYDTSDSIEDMEFVGEDAEEEPPSRAQLHIVAPWIGTDGDLSHVQTWLAQNKEAGSAQEGSVAASAWRRTQAALALAAQLVALLAWTLDMRPPHAIALSDYCNYQRVTSTGLANRSRRLMATCCALCWRAGLEAPAAPHALAALHTLAVAANADDRMLGRVEAWASDSLPAECVWEEWAGAEGDDCEPEHLHWPETMDEMEELSVTPPAAPPASLVTSAAASLASLWRGWHK</sequence>
<evidence type="ECO:0008006" key="5">
    <source>
        <dbReference type="Google" id="ProtNLM"/>
    </source>
</evidence>
<dbReference type="GO" id="GO:0005737">
    <property type="term" value="C:cytoplasm"/>
    <property type="evidence" value="ECO:0007669"/>
    <property type="project" value="UniProtKB-ARBA"/>
</dbReference>
<organism evidence="3 4">
    <name type="scientific">Loxostege sticticalis</name>
    <name type="common">Beet webworm moth</name>
    <dbReference type="NCBI Taxonomy" id="481309"/>
    <lineage>
        <taxon>Eukaryota</taxon>
        <taxon>Metazoa</taxon>
        <taxon>Ecdysozoa</taxon>
        <taxon>Arthropoda</taxon>
        <taxon>Hexapoda</taxon>
        <taxon>Insecta</taxon>
        <taxon>Pterygota</taxon>
        <taxon>Neoptera</taxon>
        <taxon>Endopterygota</taxon>
        <taxon>Lepidoptera</taxon>
        <taxon>Glossata</taxon>
        <taxon>Ditrysia</taxon>
        <taxon>Pyraloidea</taxon>
        <taxon>Crambidae</taxon>
        <taxon>Pyraustinae</taxon>
        <taxon>Loxostege</taxon>
    </lineage>
</organism>
<dbReference type="AlphaFoldDB" id="A0ABD0THG6"/>
<feature type="coiled-coil region" evidence="2">
    <location>
        <begin position="144"/>
        <end position="171"/>
    </location>
</feature>
<evidence type="ECO:0000313" key="4">
    <source>
        <dbReference type="Proteomes" id="UP001549921"/>
    </source>
</evidence>
<dbReference type="Proteomes" id="UP001549921">
    <property type="component" value="Unassembled WGS sequence"/>
</dbReference>
<evidence type="ECO:0000313" key="3">
    <source>
        <dbReference type="EMBL" id="KAL0848774.1"/>
    </source>
</evidence>
<evidence type="ECO:0000256" key="2">
    <source>
        <dbReference type="SAM" id="Coils"/>
    </source>
</evidence>
<keyword evidence="1 2" id="KW-0175">Coiled coil</keyword>
<reference evidence="3 4" key="1">
    <citation type="submission" date="2024-06" db="EMBL/GenBank/DDBJ databases">
        <title>A chromosome-level genome assembly of beet webworm, Loxostege sticticalis.</title>
        <authorList>
            <person name="Zhang Y."/>
        </authorList>
    </citation>
    <scope>NUCLEOTIDE SEQUENCE [LARGE SCALE GENOMIC DNA]</scope>
    <source>
        <strain evidence="3">AQ028</strain>
        <tissue evidence="3">Male pupae</tissue>
    </source>
</reference>
<dbReference type="PANTHER" id="PTHR13664">
    <property type="entry name" value="BECLIN 1-ASSOCIATED AUTOPHAGY-RELATED KEY REGULATOR"/>
    <property type="match status" value="1"/>
</dbReference>
<protein>
    <recommendedName>
        <fullName evidence="5">Beclin 1-associated autophagy-related key regulator</fullName>
    </recommendedName>
</protein>
<dbReference type="GO" id="GO:0032991">
    <property type="term" value="C:protein-containing complex"/>
    <property type="evidence" value="ECO:0007669"/>
    <property type="project" value="UniProtKB-ARBA"/>
</dbReference>
<evidence type="ECO:0000256" key="1">
    <source>
        <dbReference type="ARBA" id="ARBA00023054"/>
    </source>
</evidence>
<dbReference type="InterPro" id="IPR018791">
    <property type="entry name" value="UV_resistance/autophagy_Atg14"/>
</dbReference>
<gene>
    <name evidence="3" type="ORF">ABMA28_013205</name>
</gene>
<proteinExistence type="predicted"/>
<comment type="caution">
    <text evidence="3">The sequence shown here is derived from an EMBL/GenBank/DDBJ whole genome shotgun (WGS) entry which is preliminary data.</text>
</comment>
<dbReference type="EMBL" id="JBEDNZ010000004">
    <property type="protein sequence ID" value="KAL0848774.1"/>
    <property type="molecule type" value="Genomic_DNA"/>
</dbReference>
<accession>A0ABD0THG6</accession>
<name>A0ABD0THG6_LOXSC</name>
<dbReference type="PANTHER" id="PTHR13664:SF0">
    <property type="entry name" value="BECLIN 1-ASSOCIATED AUTOPHAGY-RELATED KEY REGULATOR"/>
    <property type="match status" value="1"/>
</dbReference>
<dbReference type="Pfam" id="PF10186">
    <property type="entry name" value="ATG14"/>
    <property type="match status" value="1"/>
</dbReference>